<feature type="non-terminal residue" evidence="1">
    <location>
        <position position="292"/>
    </location>
</feature>
<dbReference type="EMBL" id="BARS01000908">
    <property type="protein sequence ID" value="GAF84018.1"/>
    <property type="molecule type" value="Genomic_DNA"/>
</dbReference>
<dbReference type="InterPro" id="IPR036439">
    <property type="entry name" value="Dockerin_dom_sf"/>
</dbReference>
<organism evidence="1">
    <name type="scientific">marine sediment metagenome</name>
    <dbReference type="NCBI Taxonomy" id="412755"/>
    <lineage>
        <taxon>unclassified sequences</taxon>
        <taxon>metagenomes</taxon>
        <taxon>ecological metagenomes</taxon>
    </lineage>
</organism>
<reference evidence="1" key="1">
    <citation type="journal article" date="2014" name="Front. Microbiol.">
        <title>High frequency of phylogenetically diverse reductive dehalogenase-homologous genes in deep subseafloor sedimentary metagenomes.</title>
        <authorList>
            <person name="Kawai M."/>
            <person name="Futagami T."/>
            <person name="Toyoda A."/>
            <person name="Takaki Y."/>
            <person name="Nishi S."/>
            <person name="Hori S."/>
            <person name="Arai W."/>
            <person name="Tsubouchi T."/>
            <person name="Morono Y."/>
            <person name="Uchiyama I."/>
            <person name="Ito T."/>
            <person name="Fujiyama A."/>
            <person name="Inagaki F."/>
            <person name="Takami H."/>
        </authorList>
    </citation>
    <scope>NUCLEOTIDE SEQUENCE</scope>
    <source>
        <strain evidence="1">Expedition CK06-06</strain>
    </source>
</reference>
<accession>X0SSC8</accession>
<dbReference type="InterPro" id="IPR013783">
    <property type="entry name" value="Ig-like_fold"/>
</dbReference>
<proteinExistence type="predicted"/>
<sequence>MFPRFGDQYLVQILVYVSCIGAAFGGENDADFRFQQLRKYVTDQPRTFDNEIYFMWDARQIVRSDRFTGQSNLFGDFDGDNDVDLHDYNAMQICYSFSGPGIPTPPACDVFCSDEDGDIDLEDIGAFMRAFTGSLSGVVVEAGGLVPIAWKPGPYYSGEPGTGGNNALNGIAAQAGYTQDDLWYEWSVASHPEGTGSIIMSNSSRPATAYTILLPVMLGSYVFELEVTNLITLEFGMDTVALNVVACLGDSDCDDGLYCNGIETCDLDTLTCVEGGDPCADLECLCAGEVQD</sequence>
<dbReference type="Gene3D" id="1.10.1330.10">
    <property type="entry name" value="Dockerin domain"/>
    <property type="match status" value="1"/>
</dbReference>
<name>X0SSC8_9ZZZZ</name>
<protein>
    <recommendedName>
        <fullName evidence="2">EF-hand domain-containing protein</fullName>
    </recommendedName>
</protein>
<dbReference type="GO" id="GO:0000272">
    <property type="term" value="P:polysaccharide catabolic process"/>
    <property type="evidence" value="ECO:0007669"/>
    <property type="project" value="InterPro"/>
</dbReference>
<dbReference type="AlphaFoldDB" id="X0SSC8"/>
<evidence type="ECO:0008006" key="2">
    <source>
        <dbReference type="Google" id="ProtNLM"/>
    </source>
</evidence>
<comment type="caution">
    <text evidence="1">The sequence shown here is derived from an EMBL/GenBank/DDBJ whole genome shotgun (WGS) entry which is preliminary data.</text>
</comment>
<evidence type="ECO:0000313" key="1">
    <source>
        <dbReference type="EMBL" id="GAF84018.1"/>
    </source>
</evidence>
<gene>
    <name evidence="1" type="ORF">S01H1_01975</name>
</gene>
<dbReference type="Gene3D" id="2.60.40.10">
    <property type="entry name" value="Immunoglobulins"/>
    <property type="match status" value="1"/>
</dbReference>